<dbReference type="STRING" id="225164.V4BHV2"/>
<dbReference type="AlphaFoldDB" id="V4BHV2"/>
<dbReference type="OMA" id="CRYESAS"/>
<proteinExistence type="predicted"/>
<dbReference type="InterPro" id="IPR052679">
    <property type="entry name" value="Cell_Prolif_Regulator"/>
</dbReference>
<feature type="region of interest" description="Disordered" evidence="1">
    <location>
        <begin position="166"/>
        <end position="252"/>
    </location>
</feature>
<dbReference type="KEGG" id="lgi:LOTGIDRAFT_228034"/>
<feature type="region of interest" description="Disordered" evidence="1">
    <location>
        <begin position="486"/>
        <end position="505"/>
    </location>
</feature>
<organism evidence="2 3">
    <name type="scientific">Lottia gigantea</name>
    <name type="common">Giant owl limpet</name>
    <dbReference type="NCBI Taxonomy" id="225164"/>
    <lineage>
        <taxon>Eukaryota</taxon>
        <taxon>Metazoa</taxon>
        <taxon>Spiralia</taxon>
        <taxon>Lophotrochozoa</taxon>
        <taxon>Mollusca</taxon>
        <taxon>Gastropoda</taxon>
        <taxon>Patellogastropoda</taxon>
        <taxon>Lottioidea</taxon>
        <taxon>Lottiidae</taxon>
        <taxon>Lottia</taxon>
    </lineage>
</organism>
<evidence type="ECO:0000313" key="2">
    <source>
        <dbReference type="EMBL" id="ESP05457.1"/>
    </source>
</evidence>
<dbReference type="CTD" id="20247511"/>
<reference evidence="2 3" key="1">
    <citation type="journal article" date="2013" name="Nature">
        <title>Insights into bilaterian evolution from three spiralian genomes.</title>
        <authorList>
            <person name="Simakov O."/>
            <person name="Marletaz F."/>
            <person name="Cho S.J."/>
            <person name="Edsinger-Gonzales E."/>
            <person name="Havlak P."/>
            <person name="Hellsten U."/>
            <person name="Kuo D.H."/>
            <person name="Larsson T."/>
            <person name="Lv J."/>
            <person name="Arendt D."/>
            <person name="Savage R."/>
            <person name="Osoegawa K."/>
            <person name="de Jong P."/>
            <person name="Grimwood J."/>
            <person name="Chapman J.A."/>
            <person name="Shapiro H."/>
            <person name="Aerts A."/>
            <person name="Otillar R.P."/>
            <person name="Terry A.Y."/>
            <person name="Boore J.L."/>
            <person name="Grigoriev I.V."/>
            <person name="Lindberg D.R."/>
            <person name="Seaver E.C."/>
            <person name="Weisblat D.A."/>
            <person name="Putnam N.H."/>
            <person name="Rokhsar D.S."/>
        </authorList>
    </citation>
    <scope>NUCLEOTIDE SEQUENCE [LARGE SCALE GENOMIC DNA]</scope>
</reference>
<dbReference type="HOGENOM" id="CLU_456559_0_0_1"/>
<evidence type="ECO:0000313" key="3">
    <source>
        <dbReference type="Proteomes" id="UP000030746"/>
    </source>
</evidence>
<dbReference type="PANTHER" id="PTHR35079">
    <property type="entry name" value="LUNG ADENOMA SUSCEPTIBILITY PROTEIN 2"/>
    <property type="match status" value="1"/>
</dbReference>
<dbReference type="Proteomes" id="UP000030746">
    <property type="component" value="Unassembled WGS sequence"/>
</dbReference>
<dbReference type="RefSeq" id="XP_009044002.1">
    <property type="nucleotide sequence ID" value="XM_009045754.1"/>
</dbReference>
<evidence type="ECO:0000256" key="1">
    <source>
        <dbReference type="SAM" id="MobiDB-lite"/>
    </source>
</evidence>
<feature type="compositionally biased region" description="Polar residues" evidence="1">
    <location>
        <begin position="231"/>
        <end position="252"/>
    </location>
</feature>
<dbReference type="OrthoDB" id="9934714at2759"/>
<gene>
    <name evidence="2" type="ORF">LOTGIDRAFT_228034</name>
</gene>
<feature type="compositionally biased region" description="Polar residues" evidence="1">
    <location>
        <begin position="214"/>
        <end position="223"/>
    </location>
</feature>
<keyword evidence="3" id="KW-1185">Reference proteome</keyword>
<protein>
    <submittedName>
        <fullName evidence="2">Uncharacterized protein</fullName>
    </submittedName>
</protein>
<dbReference type="PANTHER" id="PTHR35079:SF1">
    <property type="entry name" value="LUNG ADENOMA SUSCEPTIBILITY PROTEIN 2"/>
    <property type="match status" value="1"/>
</dbReference>
<name>V4BHV2_LOTGI</name>
<dbReference type="GeneID" id="20247511"/>
<feature type="compositionally biased region" description="Polar residues" evidence="1">
    <location>
        <begin position="486"/>
        <end position="504"/>
    </location>
</feature>
<sequence>MTRRPVEMKESSVFSEKSILPACRIQCEPGCIKIGDKEYQSASEALNAYLDQFDTPETQSRYSLRSNNSLQSSVLKIQQHKIIEDEIQKAKQDIKIEVLKKALDKSKKREHGYLQKEVDDALAKSGELLERLNTTDDSIQQCPSDLGSLTTDILLTVNPYQDLKRSESKHVYSYHRTSRSPTPTIKSTSQSTNQNTLSNGSKSKLPPTGLGANKSKSNMTTCKNGRALRSRSVSPTSGKSFKTPSWVQELDNSSINGPPSWIDGLAASDISDSLWNDKTRINPQDDKFRTLPEETLSYLNSTTPGLNYSDLHSKTPDSKPQSFSELRTYTANLISKADKFLKESELIERKSLDTDMSSINQPSEMTPKRKGLHTTLDKYIADMSSPFSGKRDSESIENMPRCSSMDNMMGDDIGPKSDVTGASTIPMASNPVTPKKSGKPTVTFSPYHIGKSPNSSAILDGDRPWENSPLLKDPVHVDSMSPVPFETSNKISKSPTLSGGQQPGSLEALKKMLFKLQAESNTVQSDSYTSQNDINPADTLDMPALKGYNFESEPGGHSLEKALVHLSRLKSLVEKKDSFIQDSVLNKSSHSAPSSPRR</sequence>
<feature type="compositionally biased region" description="Low complexity" evidence="1">
    <location>
        <begin position="187"/>
        <end position="201"/>
    </location>
</feature>
<feature type="region of interest" description="Disordered" evidence="1">
    <location>
        <begin position="520"/>
        <end position="540"/>
    </location>
</feature>
<accession>V4BHV2</accession>
<dbReference type="EMBL" id="KB199650">
    <property type="protein sequence ID" value="ESP05457.1"/>
    <property type="molecule type" value="Genomic_DNA"/>
</dbReference>
<feature type="region of interest" description="Disordered" evidence="1">
    <location>
        <begin position="425"/>
        <end position="448"/>
    </location>
</feature>
<feature type="compositionally biased region" description="Polar residues" evidence="1">
    <location>
        <begin position="520"/>
        <end position="534"/>
    </location>
</feature>